<keyword evidence="1" id="KW-0472">Membrane</keyword>
<proteinExistence type="predicted"/>
<feature type="transmembrane region" description="Helical" evidence="1">
    <location>
        <begin position="50"/>
        <end position="71"/>
    </location>
</feature>
<dbReference type="Proteomes" id="UP000317722">
    <property type="component" value="Unassembled WGS sequence"/>
</dbReference>
<evidence type="ECO:0000256" key="1">
    <source>
        <dbReference type="SAM" id="Phobius"/>
    </source>
</evidence>
<organism evidence="2 3">
    <name type="scientific">Pedococcus bigeumensis</name>
    <dbReference type="NCBI Taxonomy" id="433644"/>
    <lineage>
        <taxon>Bacteria</taxon>
        <taxon>Bacillati</taxon>
        <taxon>Actinomycetota</taxon>
        <taxon>Actinomycetes</taxon>
        <taxon>Micrococcales</taxon>
        <taxon>Intrasporangiaceae</taxon>
        <taxon>Pedococcus</taxon>
    </lineage>
</organism>
<evidence type="ECO:0000313" key="3">
    <source>
        <dbReference type="Proteomes" id="UP000317722"/>
    </source>
</evidence>
<gene>
    <name evidence="2" type="ORF">EAH86_07870</name>
</gene>
<evidence type="ECO:0000313" key="2">
    <source>
        <dbReference type="EMBL" id="TPG18277.1"/>
    </source>
</evidence>
<comment type="caution">
    <text evidence="2">The sequence shown here is derived from an EMBL/GenBank/DDBJ whole genome shotgun (WGS) entry which is preliminary data.</text>
</comment>
<keyword evidence="1" id="KW-0812">Transmembrane</keyword>
<dbReference type="EMBL" id="RCZM01000002">
    <property type="protein sequence ID" value="TPG18277.1"/>
    <property type="molecule type" value="Genomic_DNA"/>
</dbReference>
<reference evidence="2 3" key="1">
    <citation type="journal article" date="2019" name="Environ. Microbiol.">
        <title>Species interactions and distinct microbial communities in high Arctic permafrost affected cryosols are associated with the CH4 and CO2 gas fluxes.</title>
        <authorList>
            <person name="Altshuler I."/>
            <person name="Hamel J."/>
            <person name="Turney S."/>
            <person name="Magnuson E."/>
            <person name="Levesque R."/>
            <person name="Greer C."/>
            <person name="Whyte L.G."/>
        </authorList>
    </citation>
    <scope>NUCLEOTIDE SEQUENCE [LARGE SCALE GENOMIC DNA]</scope>
    <source>
        <strain evidence="2 3">S9.3A</strain>
    </source>
</reference>
<dbReference type="AlphaFoldDB" id="A0A502CYD2"/>
<keyword evidence="3" id="KW-1185">Reference proteome</keyword>
<keyword evidence="1" id="KW-1133">Transmembrane helix</keyword>
<accession>A0A502CYD2</accession>
<protein>
    <submittedName>
        <fullName evidence="2">DUF2892 domain-containing protein</fullName>
    </submittedName>
</protein>
<feature type="transmembrane region" description="Helical" evidence="1">
    <location>
        <begin position="24"/>
        <end position="44"/>
    </location>
</feature>
<name>A0A502CYD2_9MICO</name>
<sequence>MMSRADLFNATDFSRWVNGPSGRAFRLVAGVAWLAFAVTFRGQWWGLAAGVWSFFPLTAGLFDVCWISAALGGPLRGRTIRAGQAVRTS</sequence>